<keyword evidence="2" id="KW-1185">Reference proteome</keyword>
<evidence type="ECO:0000313" key="2">
    <source>
        <dbReference type="Proteomes" id="UP001163835"/>
    </source>
</evidence>
<feature type="non-terminal residue" evidence="1">
    <location>
        <position position="1"/>
    </location>
</feature>
<evidence type="ECO:0000313" key="1">
    <source>
        <dbReference type="EMBL" id="KAJ3804161.1"/>
    </source>
</evidence>
<proteinExistence type="predicted"/>
<reference evidence="1" key="1">
    <citation type="submission" date="2022-09" db="EMBL/GenBank/DDBJ databases">
        <title>A Global Phylogenomic Analysis of the Shiitake Genus Lentinula.</title>
        <authorList>
            <consortium name="DOE Joint Genome Institute"/>
            <person name="Sierra-Patev S."/>
            <person name="Min B."/>
            <person name="Naranjo-Ortiz M."/>
            <person name="Looney B."/>
            <person name="Konkel Z."/>
            <person name="Slot J.C."/>
            <person name="Sakamoto Y."/>
            <person name="Steenwyk J.L."/>
            <person name="Rokas A."/>
            <person name="Carro J."/>
            <person name="Camarero S."/>
            <person name="Ferreira P."/>
            <person name="Molpeceres G."/>
            <person name="Ruiz-Duenas F.J."/>
            <person name="Serrano A."/>
            <person name="Henrissat B."/>
            <person name="Drula E."/>
            <person name="Hughes K.W."/>
            <person name="Mata J.L."/>
            <person name="Ishikawa N.K."/>
            <person name="Vargas-Isla R."/>
            <person name="Ushijima S."/>
            <person name="Smith C.A."/>
            <person name="Ahrendt S."/>
            <person name="Andreopoulos W."/>
            <person name="He G."/>
            <person name="Labutti K."/>
            <person name="Lipzen A."/>
            <person name="Ng V."/>
            <person name="Riley R."/>
            <person name="Sandor L."/>
            <person name="Barry K."/>
            <person name="Martinez A.T."/>
            <person name="Xiao Y."/>
            <person name="Gibbons J.G."/>
            <person name="Terashima K."/>
            <person name="Grigoriev I.V."/>
            <person name="Hibbett D.S."/>
        </authorList>
    </citation>
    <scope>NUCLEOTIDE SEQUENCE</scope>
    <source>
        <strain evidence="1">TMI1499</strain>
    </source>
</reference>
<comment type="caution">
    <text evidence="1">The sequence shown here is derived from an EMBL/GenBank/DDBJ whole genome shotgun (WGS) entry which is preliminary data.</text>
</comment>
<name>A0ACC1THI8_9AGAR</name>
<dbReference type="EMBL" id="MU796241">
    <property type="protein sequence ID" value="KAJ3804161.1"/>
    <property type="molecule type" value="Genomic_DNA"/>
</dbReference>
<dbReference type="Proteomes" id="UP001163835">
    <property type="component" value="Unassembled WGS sequence"/>
</dbReference>
<organism evidence="1 2">
    <name type="scientific">Lentinula aff. lateritia</name>
    <dbReference type="NCBI Taxonomy" id="2804960"/>
    <lineage>
        <taxon>Eukaryota</taxon>
        <taxon>Fungi</taxon>
        <taxon>Dikarya</taxon>
        <taxon>Basidiomycota</taxon>
        <taxon>Agaricomycotina</taxon>
        <taxon>Agaricomycetes</taxon>
        <taxon>Agaricomycetidae</taxon>
        <taxon>Agaricales</taxon>
        <taxon>Marasmiineae</taxon>
        <taxon>Omphalotaceae</taxon>
        <taxon>Lentinula</taxon>
    </lineage>
</organism>
<accession>A0ACC1THI8</accession>
<sequence length="231" mass="25545">NAPTEREIIPSEISSSEKVALLTILAPIHTPPVVITTAPADPARNVDAPIIPIVLNAVLSPTRMTGTSNPMLKLMNSPPPRVASPRSAIRQWRRQRTWSKTAVELFWNPPWIHQCLHLRQWLQRYSLRKRQCPPGEGEVGPDAKEERWRTGGVCGVGNEDEDEVGVRLFLSRTALALPICLTRAVSEEGGNLSIGEAVEVVEEVVSVEDEGSLEAVEEEEKEGRVVVDGRW</sequence>
<gene>
    <name evidence="1" type="ORF">F5876DRAFT_70865</name>
</gene>
<protein>
    <submittedName>
        <fullName evidence="1">Uncharacterized protein</fullName>
    </submittedName>
</protein>